<dbReference type="OrthoDB" id="999700at2759"/>
<reference evidence="2 3" key="1">
    <citation type="journal article" date="2021" name="bioRxiv">
        <title>The Gossypium anomalum genome as a resource for cotton improvement and evolutionary analysis of hybrid incompatibility.</title>
        <authorList>
            <person name="Grover C.E."/>
            <person name="Yuan D."/>
            <person name="Arick M.A."/>
            <person name="Miller E.R."/>
            <person name="Hu G."/>
            <person name="Peterson D.G."/>
            <person name="Wendel J.F."/>
            <person name="Udall J.A."/>
        </authorList>
    </citation>
    <scope>NUCLEOTIDE SEQUENCE [LARGE SCALE GENOMIC DNA]</scope>
    <source>
        <strain evidence="2">JFW-Udall</strain>
        <tissue evidence="2">Leaf</tissue>
    </source>
</reference>
<organism evidence="2 3">
    <name type="scientific">Gossypium anomalum</name>
    <dbReference type="NCBI Taxonomy" id="47600"/>
    <lineage>
        <taxon>Eukaryota</taxon>
        <taxon>Viridiplantae</taxon>
        <taxon>Streptophyta</taxon>
        <taxon>Embryophyta</taxon>
        <taxon>Tracheophyta</taxon>
        <taxon>Spermatophyta</taxon>
        <taxon>Magnoliopsida</taxon>
        <taxon>eudicotyledons</taxon>
        <taxon>Gunneridae</taxon>
        <taxon>Pentapetalae</taxon>
        <taxon>rosids</taxon>
        <taxon>malvids</taxon>
        <taxon>Malvales</taxon>
        <taxon>Malvaceae</taxon>
        <taxon>Malvoideae</taxon>
        <taxon>Gossypium</taxon>
    </lineage>
</organism>
<dbReference type="Gene3D" id="3.30.420.10">
    <property type="entry name" value="Ribonuclease H-like superfamily/Ribonuclease H"/>
    <property type="match status" value="1"/>
</dbReference>
<dbReference type="CDD" id="cd06222">
    <property type="entry name" value="RNase_H_like"/>
    <property type="match status" value="1"/>
</dbReference>
<protein>
    <recommendedName>
        <fullName evidence="1">RNase H type-1 domain-containing protein</fullName>
    </recommendedName>
</protein>
<dbReference type="InterPro" id="IPR052929">
    <property type="entry name" value="RNase_H-like_EbsB-rel"/>
</dbReference>
<dbReference type="InterPro" id="IPR036397">
    <property type="entry name" value="RNaseH_sf"/>
</dbReference>
<evidence type="ECO:0000259" key="1">
    <source>
        <dbReference type="Pfam" id="PF13456"/>
    </source>
</evidence>
<dbReference type="PANTHER" id="PTHR47074">
    <property type="entry name" value="BNAC02G40300D PROTEIN"/>
    <property type="match status" value="1"/>
</dbReference>
<sequence>MGIVSTISKRKCRKVFCALWVIWIARNKDVHEKIKTFSYESAFFVQAYLREIDDIDRHSPSQKIMVERWRPPDPDFIKIKFDAAFKNHTKESCSGLIYRNSDGQVLGSRIILNRYIPSPFEAKALACLQAVQMGFNLGFRKVIIGGDAYSIIKKLQIEQDDKYVISRRNRARQKMARKADVEKARCQDSCDEEYWSFTFAHL</sequence>
<dbReference type="GO" id="GO:0004523">
    <property type="term" value="F:RNA-DNA hybrid ribonuclease activity"/>
    <property type="evidence" value="ECO:0007669"/>
    <property type="project" value="InterPro"/>
</dbReference>
<feature type="domain" description="RNase H type-1" evidence="1">
    <location>
        <begin position="81"/>
        <end position="160"/>
    </location>
</feature>
<dbReference type="AlphaFoldDB" id="A0A8J6CUQ5"/>
<accession>A0A8J6CUQ5</accession>
<dbReference type="InterPro" id="IPR044730">
    <property type="entry name" value="RNase_H-like_dom_plant"/>
</dbReference>
<dbReference type="EMBL" id="JAHUZN010000010">
    <property type="protein sequence ID" value="KAG8480653.1"/>
    <property type="molecule type" value="Genomic_DNA"/>
</dbReference>
<dbReference type="Proteomes" id="UP000701853">
    <property type="component" value="Chromosome 10"/>
</dbReference>
<evidence type="ECO:0000313" key="3">
    <source>
        <dbReference type="Proteomes" id="UP000701853"/>
    </source>
</evidence>
<dbReference type="InterPro" id="IPR002156">
    <property type="entry name" value="RNaseH_domain"/>
</dbReference>
<comment type="caution">
    <text evidence="2">The sequence shown here is derived from an EMBL/GenBank/DDBJ whole genome shotgun (WGS) entry which is preliminary data.</text>
</comment>
<dbReference type="Pfam" id="PF13456">
    <property type="entry name" value="RVT_3"/>
    <property type="match status" value="1"/>
</dbReference>
<dbReference type="GO" id="GO:0003676">
    <property type="term" value="F:nucleic acid binding"/>
    <property type="evidence" value="ECO:0007669"/>
    <property type="project" value="InterPro"/>
</dbReference>
<keyword evidence="3" id="KW-1185">Reference proteome</keyword>
<name>A0A8J6CUQ5_9ROSI</name>
<gene>
    <name evidence="2" type="ORF">CXB51_025263</name>
</gene>
<evidence type="ECO:0000313" key="2">
    <source>
        <dbReference type="EMBL" id="KAG8480653.1"/>
    </source>
</evidence>
<dbReference type="PANTHER" id="PTHR47074:SF61">
    <property type="entry name" value="RNASE H TYPE-1 DOMAIN-CONTAINING PROTEIN"/>
    <property type="match status" value="1"/>
</dbReference>
<proteinExistence type="predicted"/>